<gene>
    <name evidence="2" type="ORF">HYPSUDRAFT_51747</name>
</gene>
<evidence type="ECO:0000256" key="1">
    <source>
        <dbReference type="SAM" id="MobiDB-lite"/>
    </source>
</evidence>
<dbReference type="AlphaFoldDB" id="A0A0D2PA59"/>
<evidence type="ECO:0000313" key="3">
    <source>
        <dbReference type="Proteomes" id="UP000054270"/>
    </source>
</evidence>
<name>A0A0D2PA59_HYPSF</name>
<proteinExistence type="predicted"/>
<accession>A0A0D2PA59</accession>
<sequence length="376" mass="42708">MKCDRNLPVCNNCKECTQGTICNYTPKKKQKNREEDQPSLSTPGGSGQKMTWKEKATAHERIMKTEQDDISSHTFYGQNVATSVGLYSSLSPTRSETESMSDLDSSQTGRFTADFATPKHKLSAYPFASERVASTSAPDLAIIPHNFNPKPQHKILIHNTHIEPWVHSSFIPLAEYVYQYLYQVDTVELPKRPEFESSLLHVINSLIEPLRETAMFSVEKYKQVAHALGTGDLLQLSEGMRFWLSIHRICSGSDKYNVILVPRDSVFEMDADTADGHRQEFVTDLLNRNTDIDSMQHTNGTSGSPQPLVLHQIYDILTYAHRGHVPVTQMLLEIVRLRFATITWPMAEMYVRMCPLCIMRQKADQRPHQNLSPLPV</sequence>
<organism evidence="2 3">
    <name type="scientific">Hypholoma sublateritium (strain FD-334 SS-4)</name>
    <dbReference type="NCBI Taxonomy" id="945553"/>
    <lineage>
        <taxon>Eukaryota</taxon>
        <taxon>Fungi</taxon>
        <taxon>Dikarya</taxon>
        <taxon>Basidiomycota</taxon>
        <taxon>Agaricomycotina</taxon>
        <taxon>Agaricomycetes</taxon>
        <taxon>Agaricomycetidae</taxon>
        <taxon>Agaricales</taxon>
        <taxon>Agaricineae</taxon>
        <taxon>Strophariaceae</taxon>
        <taxon>Hypholoma</taxon>
    </lineage>
</organism>
<dbReference type="OMA" id="GKPRCDH"/>
<feature type="region of interest" description="Disordered" evidence="1">
    <location>
        <begin position="27"/>
        <end position="52"/>
    </location>
</feature>
<reference evidence="3" key="1">
    <citation type="submission" date="2014-04" db="EMBL/GenBank/DDBJ databases">
        <title>Evolutionary Origins and Diversification of the Mycorrhizal Mutualists.</title>
        <authorList>
            <consortium name="DOE Joint Genome Institute"/>
            <consortium name="Mycorrhizal Genomics Consortium"/>
            <person name="Kohler A."/>
            <person name="Kuo A."/>
            <person name="Nagy L.G."/>
            <person name="Floudas D."/>
            <person name="Copeland A."/>
            <person name="Barry K.W."/>
            <person name="Cichocki N."/>
            <person name="Veneault-Fourrey C."/>
            <person name="LaButti K."/>
            <person name="Lindquist E.A."/>
            <person name="Lipzen A."/>
            <person name="Lundell T."/>
            <person name="Morin E."/>
            <person name="Murat C."/>
            <person name="Riley R."/>
            <person name="Ohm R."/>
            <person name="Sun H."/>
            <person name="Tunlid A."/>
            <person name="Henrissat B."/>
            <person name="Grigoriev I.V."/>
            <person name="Hibbett D.S."/>
            <person name="Martin F."/>
        </authorList>
    </citation>
    <scope>NUCLEOTIDE SEQUENCE [LARGE SCALE GENOMIC DNA]</scope>
    <source>
        <strain evidence="3">FD-334 SS-4</strain>
    </source>
</reference>
<evidence type="ECO:0008006" key="4">
    <source>
        <dbReference type="Google" id="ProtNLM"/>
    </source>
</evidence>
<dbReference type="EMBL" id="KN817523">
    <property type="protein sequence ID" value="KJA27779.1"/>
    <property type="molecule type" value="Genomic_DNA"/>
</dbReference>
<dbReference type="Proteomes" id="UP000054270">
    <property type="component" value="Unassembled WGS sequence"/>
</dbReference>
<evidence type="ECO:0000313" key="2">
    <source>
        <dbReference type="EMBL" id="KJA27779.1"/>
    </source>
</evidence>
<dbReference type="STRING" id="945553.A0A0D2PA59"/>
<dbReference type="OrthoDB" id="39175at2759"/>
<keyword evidence="3" id="KW-1185">Reference proteome</keyword>
<protein>
    <recommendedName>
        <fullName evidence="4">Integrase zinc-binding domain-containing protein</fullName>
    </recommendedName>
</protein>